<evidence type="ECO:0000313" key="6">
    <source>
        <dbReference type="Proteomes" id="UP000243589"/>
    </source>
</evidence>
<evidence type="ECO:0000256" key="1">
    <source>
        <dbReference type="ARBA" id="ARBA00006739"/>
    </source>
</evidence>
<dbReference type="EMBL" id="LQQC01000010">
    <property type="protein sequence ID" value="KXZ58216.1"/>
    <property type="molecule type" value="Genomic_DNA"/>
</dbReference>
<dbReference type="RefSeq" id="WP_062021432.1">
    <property type="nucleotide sequence ID" value="NZ_LQQC01000010.1"/>
</dbReference>
<keyword evidence="2 5" id="KW-0328">Glycosyltransferase</keyword>
<dbReference type="Gene3D" id="3.90.550.10">
    <property type="entry name" value="Spore Coat Polysaccharide Biosynthesis Protein SpsA, Chain A"/>
    <property type="match status" value="1"/>
</dbReference>
<dbReference type="GO" id="GO:0047267">
    <property type="term" value="F:undecaprenyl-phosphate mannosyltransferase activity"/>
    <property type="evidence" value="ECO:0007669"/>
    <property type="project" value="UniProtKB-EC"/>
</dbReference>
<dbReference type="InterPro" id="IPR001173">
    <property type="entry name" value="Glyco_trans_2-like"/>
</dbReference>
<dbReference type="Pfam" id="PF00535">
    <property type="entry name" value="Glycos_transf_2"/>
    <property type="match status" value="1"/>
</dbReference>
<dbReference type="Proteomes" id="UP000243589">
    <property type="component" value="Unassembled WGS sequence"/>
</dbReference>
<name>A0A150H7Z1_9MICO</name>
<feature type="domain" description="Glycosyltransferase 2-like" evidence="4">
    <location>
        <begin position="5"/>
        <end position="168"/>
    </location>
</feature>
<evidence type="ECO:0000313" key="5">
    <source>
        <dbReference type="EMBL" id="KXZ58216.1"/>
    </source>
</evidence>
<evidence type="ECO:0000256" key="2">
    <source>
        <dbReference type="ARBA" id="ARBA00022676"/>
    </source>
</evidence>
<accession>A0A150H7Z1</accession>
<dbReference type="PANTHER" id="PTHR43398">
    <property type="entry name" value="DOLICHOL-PHOSPHATE MANNOSYLTRANSFERASE SUBUNIT 1"/>
    <property type="match status" value="1"/>
</dbReference>
<dbReference type="GO" id="GO:0009247">
    <property type="term" value="P:glycolipid biosynthetic process"/>
    <property type="evidence" value="ECO:0007669"/>
    <property type="project" value="TreeGrafter"/>
</dbReference>
<reference evidence="5 6" key="1">
    <citation type="submission" date="2016-01" db="EMBL/GenBank/DDBJ databases">
        <title>Use of Whole Genome Sequencing to ascertain that Brevibacterium massiliense (Roux, Raoult 2009) is a later heterotypic synonym of Brevibacterium ravenspurgense (Mages 2008).</title>
        <authorList>
            <person name="Bernier A.-M."/>
            <person name="Burdz T."/>
            <person name="Huynh C."/>
            <person name="Pachecho A.L."/>
            <person name="Wiebe D."/>
            <person name="Bonner C."/>
            <person name="Bernard K."/>
        </authorList>
    </citation>
    <scope>NUCLEOTIDE SEQUENCE [LARGE SCALE GENOMIC DNA]</scope>
    <source>
        <strain evidence="5 6">CCUG56047</strain>
    </source>
</reference>
<dbReference type="InterPro" id="IPR029044">
    <property type="entry name" value="Nucleotide-diphossugar_trans"/>
</dbReference>
<dbReference type="AlphaFoldDB" id="A0A150H7Z1"/>
<dbReference type="GO" id="GO:0004582">
    <property type="term" value="F:dolichyl-phosphate beta-D-mannosyltransferase activity"/>
    <property type="evidence" value="ECO:0007669"/>
    <property type="project" value="InterPro"/>
</dbReference>
<comment type="caution">
    <text evidence="5">The sequence shown here is derived from an EMBL/GenBank/DDBJ whole genome shotgun (WGS) entry which is preliminary data.</text>
</comment>
<evidence type="ECO:0000259" key="4">
    <source>
        <dbReference type="Pfam" id="PF00535"/>
    </source>
</evidence>
<dbReference type="InterPro" id="IPR039528">
    <property type="entry name" value="DPM1-like"/>
</dbReference>
<dbReference type="EC" id="2.4.1.54" evidence="5"/>
<proteinExistence type="inferred from homology"/>
<keyword evidence="6" id="KW-1185">Reference proteome</keyword>
<protein>
    <submittedName>
        <fullName evidence="5">Undecaprenyl-phosphate mannosyltransferase</fullName>
        <ecNumber evidence="5">2.4.1.54</ecNumber>
    </submittedName>
</protein>
<dbReference type="CDD" id="cd06442">
    <property type="entry name" value="DPM1_like"/>
    <property type="match status" value="1"/>
</dbReference>
<organism evidence="5 6">
    <name type="scientific">Brevibacterium ravenspurgense</name>
    <dbReference type="NCBI Taxonomy" id="479117"/>
    <lineage>
        <taxon>Bacteria</taxon>
        <taxon>Bacillati</taxon>
        <taxon>Actinomycetota</taxon>
        <taxon>Actinomycetes</taxon>
        <taxon>Micrococcales</taxon>
        <taxon>Brevibacteriaceae</taxon>
        <taxon>Brevibacterium</taxon>
    </lineage>
</organism>
<sequence length="242" mass="26717">MHVLVCIPTYNERESLPNTLKAIFEYSPDVDVLVIDDGSPDGTADWADELGDDRVHVMRRTEKAGLGPAYVAGFTWALAHDYDVICQMDADGSHRGRDLPLLLKAVRGGAELAIGSRWVRGGEVVHWPLNRNVLSRGANLYANVAIGLHVADATAGFRAYSRNLLQRIDLAGVQSHGYGFQIDMTVRARRAGARIVEVPIIFVERELGASKMSGSIISEAFVNVARWGLQRRSQQVRSLLRR</sequence>
<dbReference type="GO" id="GO:0016020">
    <property type="term" value="C:membrane"/>
    <property type="evidence" value="ECO:0007669"/>
    <property type="project" value="GOC"/>
</dbReference>
<gene>
    <name evidence="5" type="ORF">Bravens_01254</name>
</gene>
<dbReference type="FunFam" id="3.90.550.10:FF:000122">
    <property type="entry name" value="Dolichol-phosphate mannosyltransferase subunit 1"/>
    <property type="match status" value="1"/>
</dbReference>
<comment type="similarity">
    <text evidence="1">Belongs to the glycosyltransferase 2 family.</text>
</comment>
<dbReference type="SUPFAM" id="SSF53448">
    <property type="entry name" value="Nucleotide-diphospho-sugar transferases"/>
    <property type="match status" value="1"/>
</dbReference>
<dbReference type="PANTHER" id="PTHR43398:SF1">
    <property type="entry name" value="DOLICHOL-PHOSPHATE MANNOSYLTRANSFERASE SUBUNIT 1"/>
    <property type="match status" value="1"/>
</dbReference>
<evidence type="ECO:0000256" key="3">
    <source>
        <dbReference type="ARBA" id="ARBA00022679"/>
    </source>
</evidence>
<keyword evidence="3 5" id="KW-0808">Transferase</keyword>
<dbReference type="PATRIC" id="fig|479117.4.peg.1249"/>